<sequence>MFGQVITHVFLHKIHHKIGKSHVKTEEKEKGGCGLGRKLTLPKASVLKMFMCQGFLPFLKTQLCASPVKAGGSRAWDGLSCEDMLKGSRLISWSIHIKGIHPYPQSIIVPHPALHFLLNFLLLTLQASLLNSAFVEPHHHHPRETSK</sequence>
<comment type="caution">
    <text evidence="1">The sequence shown here is derived from an EMBL/GenBank/DDBJ whole genome shotgun (WGS) entry which is preliminary data.</text>
</comment>
<name>A0ABP1S5T1_9HEXA</name>
<dbReference type="EMBL" id="CAXLJM020000160">
    <property type="protein sequence ID" value="CAL8144061.1"/>
    <property type="molecule type" value="Genomic_DNA"/>
</dbReference>
<evidence type="ECO:0000313" key="1">
    <source>
        <dbReference type="EMBL" id="CAL8144061.1"/>
    </source>
</evidence>
<accession>A0ABP1S5T1</accession>
<proteinExistence type="predicted"/>
<protein>
    <submittedName>
        <fullName evidence="1">Uncharacterized protein</fullName>
    </submittedName>
</protein>
<dbReference type="Proteomes" id="UP001642540">
    <property type="component" value="Unassembled WGS sequence"/>
</dbReference>
<gene>
    <name evidence="1" type="ORF">ODALV1_LOCUS30061</name>
</gene>
<organism evidence="1 2">
    <name type="scientific">Orchesella dallaii</name>
    <dbReference type="NCBI Taxonomy" id="48710"/>
    <lineage>
        <taxon>Eukaryota</taxon>
        <taxon>Metazoa</taxon>
        <taxon>Ecdysozoa</taxon>
        <taxon>Arthropoda</taxon>
        <taxon>Hexapoda</taxon>
        <taxon>Collembola</taxon>
        <taxon>Entomobryomorpha</taxon>
        <taxon>Entomobryoidea</taxon>
        <taxon>Orchesellidae</taxon>
        <taxon>Orchesellinae</taxon>
        <taxon>Orchesella</taxon>
    </lineage>
</organism>
<reference evidence="1 2" key="1">
    <citation type="submission" date="2024-08" db="EMBL/GenBank/DDBJ databases">
        <authorList>
            <person name="Cucini C."/>
            <person name="Frati F."/>
        </authorList>
    </citation>
    <scope>NUCLEOTIDE SEQUENCE [LARGE SCALE GENOMIC DNA]</scope>
</reference>
<evidence type="ECO:0000313" key="2">
    <source>
        <dbReference type="Proteomes" id="UP001642540"/>
    </source>
</evidence>
<keyword evidence="2" id="KW-1185">Reference proteome</keyword>